<keyword evidence="3" id="KW-1185">Reference proteome</keyword>
<protein>
    <submittedName>
        <fullName evidence="2">Uncharacterized protein</fullName>
    </submittedName>
</protein>
<gene>
    <name evidence="2" type="ORF">Col01nite_08140</name>
</gene>
<feature type="region of interest" description="Disordered" evidence="1">
    <location>
        <begin position="55"/>
        <end position="81"/>
    </location>
</feature>
<accession>A0ABQ4D7F8</accession>
<dbReference type="Proteomes" id="UP000618382">
    <property type="component" value="Unassembled WGS sequence"/>
</dbReference>
<dbReference type="EMBL" id="BONN01000002">
    <property type="protein sequence ID" value="GIG31655.1"/>
    <property type="molecule type" value="Genomic_DNA"/>
</dbReference>
<proteinExistence type="predicted"/>
<comment type="caution">
    <text evidence="2">The sequence shown here is derived from an EMBL/GenBank/DDBJ whole genome shotgun (WGS) entry which is preliminary data.</text>
</comment>
<sequence length="81" mass="8179">MLEGVEGTFHDVAALIGAVAYDDHGPAATPLSGTPLTLANARALRGRALPRATTAIGGSRSCAAGTPDAPDSEPRASLLRR</sequence>
<name>A0ABQ4D7F8_9CELL</name>
<evidence type="ECO:0000256" key="1">
    <source>
        <dbReference type="SAM" id="MobiDB-lite"/>
    </source>
</evidence>
<organism evidence="2 3">
    <name type="scientific">Cellulomonas oligotrophica</name>
    <dbReference type="NCBI Taxonomy" id="931536"/>
    <lineage>
        <taxon>Bacteria</taxon>
        <taxon>Bacillati</taxon>
        <taxon>Actinomycetota</taxon>
        <taxon>Actinomycetes</taxon>
        <taxon>Micrococcales</taxon>
        <taxon>Cellulomonadaceae</taxon>
        <taxon>Cellulomonas</taxon>
    </lineage>
</organism>
<evidence type="ECO:0000313" key="2">
    <source>
        <dbReference type="EMBL" id="GIG31655.1"/>
    </source>
</evidence>
<reference evidence="2 3" key="1">
    <citation type="submission" date="2021-01" db="EMBL/GenBank/DDBJ databases">
        <title>Whole genome shotgun sequence of Cellulomonas oligotrophica NBRC 109435.</title>
        <authorList>
            <person name="Komaki H."/>
            <person name="Tamura T."/>
        </authorList>
    </citation>
    <scope>NUCLEOTIDE SEQUENCE [LARGE SCALE GENOMIC DNA]</scope>
    <source>
        <strain evidence="2 3">NBRC 109435</strain>
    </source>
</reference>
<evidence type="ECO:0000313" key="3">
    <source>
        <dbReference type="Proteomes" id="UP000618382"/>
    </source>
</evidence>